<evidence type="ECO:0000256" key="1">
    <source>
        <dbReference type="ARBA" id="ARBA00004007"/>
    </source>
</evidence>
<reference evidence="6 7" key="1">
    <citation type="journal article" date="2023" name="Sci. Data">
        <title>Genome assembly of the Korean intertidal mud-creeper Batillaria attramentaria.</title>
        <authorList>
            <person name="Patra A.K."/>
            <person name="Ho P.T."/>
            <person name="Jun S."/>
            <person name="Lee S.J."/>
            <person name="Kim Y."/>
            <person name="Won Y.J."/>
        </authorList>
    </citation>
    <scope>NUCLEOTIDE SEQUENCE [LARGE SCALE GENOMIC DNA]</scope>
    <source>
        <strain evidence="6">Wonlab-2016</strain>
    </source>
</reference>
<dbReference type="GO" id="GO:0005743">
    <property type="term" value="C:mitochondrial inner membrane"/>
    <property type="evidence" value="ECO:0007669"/>
    <property type="project" value="UniProtKB-SubCell"/>
</dbReference>
<evidence type="ECO:0000256" key="3">
    <source>
        <dbReference type="ARBA" id="ARBA00022692"/>
    </source>
</evidence>
<name>A0ABD0KC21_9CAEN</name>
<dbReference type="Gene3D" id="2.60.370.10">
    <property type="entry name" value="Ctag/Cox11"/>
    <property type="match status" value="1"/>
</dbReference>
<evidence type="ECO:0000256" key="4">
    <source>
        <dbReference type="ARBA" id="ARBA00022989"/>
    </source>
</evidence>
<accession>A0ABD0KC21</accession>
<comment type="subcellular location">
    <subcellularLocation>
        <location evidence="2">Mitochondrion inner membrane</location>
        <topology evidence="2">Single-pass membrane protein</topology>
        <orientation evidence="2">Intermembrane side</orientation>
    </subcellularLocation>
</comment>
<dbReference type="PANTHER" id="PTHR21320:SF3">
    <property type="entry name" value="CYTOCHROME C OXIDASE ASSEMBLY PROTEIN COX11, MITOCHONDRIAL-RELATED"/>
    <property type="match status" value="1"/>
</dbReference>
<gene>
    <name evidence="6" type="ORF">BaRGS_00024077</name>
</gene>
<dbReference type="Pfam" id="PF04442">
    <property type="entry name" value="CtaG_Cox11"/>
    <property type="match status" value="1"/>
</dbReference>
<keyword evidence="7" id="KW-1185">Reference proteome</keyword>
<proteinExistence type="predicted"/>
<dbReference type="AlphaFoldDB" id="A0ABD0KC21"/>
<dbReference type="SUPFAM" id="SSF110111">
    <property type="entry name" value="Ctag/Cox11"/>
    <property type="match status" value="1"/>
</dbReference>
<dbReference type="Proteomes" id="UP001519460">
    <property type="component" value="Unassembled WGS sequence"/>
</dbReference>
<comment type="caution">
    <text evidence="6">The sequence shown here is derived from an EMBL/GenBank/DDBJ whole genome shotgun (WGS) entry which is preliminary data.</text>
</comment>
<evidence type="ECO:0000313" key="6">
    <source>
        <dbReference type="EMBL" id="KAK7484669.1"/>
    </source>
</evidence>
<keyword evidence="4" id="KW-1133">Transmembrane helix</keyword>
<keyword evidence="5" id="KW-0472">Membrane</keyword>
<evidence type="ECO:0000313" key="7">
    <source>
        <dbReference type="Proteomes" id="UP001519460"/>
    </source>
</evidence>
<dbReference type="InterPro" id="IPR007533">
    <property type="entry name" value="Cyt_c_oxidase_assmbl_CtaG"/>
</dbReference>
<organism evidence="6 7">
    <name type="scientific">Batillaria attramentaria</name>
    <dbReference type="NCBI Taxonomy" id="370345"/>
    <lineage>
        <taxon>Eukaryota</taxon>
        <taxon>Metazoa</taxon>
        <taxon>Spiralia</taxon>
        <taxon>Lophotrochozoa</taxon>
        <taxon>Mollusca</taxon>
        <taxon>Gastropoda</taxon>
        <taxon>Caenogastropoda</taxon>
        <taxon>Sorbeoconcha</taxon>
        <taxon>Cerithioidea</taxon>
        <taxon>Batillariidae</taxon>
        <taxon>Batillaria</taxon>
    </lineage>
</organism>
<keyword evidence="3" id="KW-0812">Transmembrane</keyword>
<comment type="function">
    <text evidence="1">Exerts its effect at some terminal stage of cytochrome c oxidase synthesis, probably by being involved in the insertion of the copper B into subunit I.</text>
</comment>
<dbReference type="PANTHER" id="PTHR21320">
    <property type="entry name" value="CYTOCHROME C OXIDASE ASSEMBLY PROTEIN COX11-RELATED"/>
    <property type="match status" value="1"/>
</dbReference>
<sequence length="67" mass="7705">FAEDARRRPVPRRNVLHCAVDMPVFFYIDPDFADDPKLQAVDTITLSYTFFEAKEGLQLPLPGYMAQ</sequence>
<evidence type="ECO:0000256" key="2">
    <source>
        <dbReference type="ARBA" id="ARBA00004243"/>
    </source>
</evidence>
<protein>
    <submittedName>
        <fullName evidence="6">Uncharacterized protein</fullName>
    </submittedName>
</protein>
<evidence type="ECO:0000256" key="5">
    <source>
        <dbReference type="ARBA" id="ARBA00023136"/>
    </source>
</evidence>
<feature type="non-terminal residue" evidence="6">
    <location>
        <position position="1"/>
    </location>
</feature>
<dbReference type="EMBL" id="JACVVK020000206">
    <property type="protein sequence ID" value="KAK7484669.1"/>
    <property type="molecule type" value="Genomic_DNA"/>
</dbReference>
<dbReference type="InterPro" id="IPR023471">
    <property type="entry name" value="CtaG/Cox11_dom_sf"/>
</dbReference>